<dbReference type="RefSeq" id="WP_086034511.1">
    <property type="nucleotide sequence ID" value="NZ_MDSU01000018.1"/>
</dbReference>
<dbReference type="Proteomes" id="UP000194141">
    <property type="component" value="Unassembled WGS sequence"/>
</dbReference>
<evidence type="ECO:0000313" key="1">
    <source>
        <dbReference type="EMBL" id="OSS42252.1"/>
    </source>
</evidence>
<dbReference type="EMBL" id="MDSU01000018">
    <property type="protein sequence ID" value="OSS42252.1"/>
    <property type="molecule type" value="Genomic_DNA"/>
</dbReference>
<sequence length="171" mass="19044">MKILSKILCIVLVVFVVSACGYRGATHSSLIGNIKTVYVEEPKNSHKVPNLDVFLKQAIIKQLNSDPHIKVVSKKSDAQGYIHTDIINYSIYPSVFDKNGLARTYRCMITVNLTLTNKEGKALILNKTLTSFADFDASNDDSAIEVAKRSPQNEVLAKLAVLIREELFINF</sequence>
<comment type="caution">
    <text evidence="1">The sequence shown here is derived from an EMBL/GenBank/DDBJ whole genome shotgun (WGS) entry which is preliminary data.</text>
</comment>
<gene>
    <name evidence="1" type="ORF">DESAMIL20_1805</name>
</gene>
<dbReference type="Pfam" id="PF04390">
    <property type="entry name" value="LptE"/>
    <property type="match status" value="1"/>
</dbReference>
<keyword evidence="2" id="KW-1185">Reference proteome</keyword>
<dbReference type="STRING" id="1562698.DESAMIL20_1805"/>
<dbReference type="Gene3D" id="3.30.160.150">
    <property type="entry name" value="Lipoprotein like domain"/>
    <property type="match status" value="1"/>
</dbReference>
<dbReference type="OrthoDB" id="5512148at2"/>
<dbReference type="InterPro" id="IPR007485">
    <property type="entry name" value="LPS_assembly_LptE"/>
</dbReference>
<dbReference type="GO" id="GO:0019867">
    <property type="term" value="C:outer membrane"/>
    <property type="evidence" value="ECO:0007669"/>
    <property type="project" value="InterPro"/>
</dbReference>
<dbReference type="GO" id="GO:0043165">
    <property type="term" value="P:Gram-negative-bacterium-type cell outer membrane assembly"/>
    <property type="evidence" value="ECO:0007669"/>
    <property type="project" value="InterPro"/>
</dbReference>
<name>A0A1X4XXI2_9BACT</name>
<evidence type="ECO:0008006" key="3">
    <source>
        <dbReference type="Google" id="ProtNLM"/>
    </source>
</evidence>
<evidence type="ECO:0000313" key="2">
    <source>
        <dbReference type="Proteomes" id="UP000194141"/>
    </source>
</evidence>
<organism evidence="1 2">
    <name type="scientific">Desulfurella amilsii</name>
    <dbReference type="NCBI Taxonomy" id="1562698"/>
    <lineage>
        <taxon>Bacteria</taxon>
        <taxon>Pseudomonadati</taxon>
        <taxon>Campylobacterota</taxon>
        <taxon>Desulfurellia</taxon>
        <taxon>Desulfurellales</taxon>
        <taxon>Desulfurellaceae</taxon>
        <taxon>Desulfurella</taxon>
    </lineage>
</organism>
<dbReference type="PROSITE" id="PS51257">
    <property type="entry name" value="PROKAR_LIPOPROTEIN"/>
    <property type="match status" value="1"/>
</dbReference>
<proteinExistence type="predicted"/>
<protein>
    <recommendedName>
        <fullName evidence="3">Lipoprotein</fullName>
    </recommendedName>
</protein>
<dbReference type="AlphaFoldDB" id="A0A1X4XXI2"/>
<reference evidence="1 2" key="1">
    <citation type="journal article" date="2017" name="Front. Microbiol.">
        <title>Genome Sequence of Desulfurella amilsii Strain TR1 and Comparative Genomics of Desulfurellaceae Family.</title>
        <authorList>
            <person name="Florentino A.P."/>
            <person name="Stams A.J."/>
            <person name="Sanchez-Andrea I."/>
        </authorList>
    </citation>
    <scope>NUCLEOTIDE SEQUENCE [LARGE SCALE GENOMIC DNA]</scope>
    <source>
        <strain evidence="1 2">TR1</strain>
    </source>
</reference>
<accession>A0A1X4XXI2</accession>